<dbReference type="PANTHER" id="PTHR10742">
    <property type="entry name" value="FLAVIN MONOAMINE OXIDASE"/>
    <property type="match status" value="1"/>
</dbReference>
<dbReference type="RefSeq" id="WP_170210083.1">
    <property type="nucleotide sequence ID" value="NZ_BAAAMD010000003.1"/>
</dbReference>
<dbReference type="PANTHER" id="PTHR10742:SF410">
    <property type="entry name" value="LYSINE-SPECIFIC HISTONE DEMETHYLASE 2"/>
    <property type="match status" value="1"/>
</dbReference>
<dbReference type="InterPro" id="IPR050281">
    <property type="entry name" value="Flavin_monoamine_oxidase"/>
</dbReference>
<dbReference type="InterPro" id="IPR002937">
    <property type="entry name" value="Amino_oxidase"/>
</dbReference>
<gene>
    <name evidence="2" type="ORF">FB460_2398</name>
</gene>
<dbReference type="AlphaFoldDB" id="A0A542ZAJ8"/>
<dbReference type="GO" id="GO:0016491">
    <property type="term" value="F:oxidoreductase activity"/>
    <property type="evidence" value="ECO:0007669"/>
    <property type="project" value="InterPro"/>
</dbReference>
<sequence length="416" mass="44054">MKIVVVGAGLAGLTCAGSLAVDHEVSVLEATNRIGGRVRSLRPQEGQSTTDPVVELGAQVIHGSDNPLLHDAMLASDCSPAATSLERGVIVVDGAARPLTGDTQVSSPLRTLTILRHIHKQLSGMGMGSVSVQQALRMARVSRLDQQVFIEWFQQNTATAVAHTSLGSFCTEDWYAGSSDQQLRAGTGLETHLHRWAAGLDVRLSHAVHEIRLTNDGVQLVLEHGVVDADKVVITIPPPLVANGTLRVTGLPSSRITAAGRLEAGDGVVVALRLEQRATGERFTFDGDGGLGHVTVLGNQQYVVAVSKGPQASKLRALASSPTALTRAVTALDPTLKITDDPPLIEDWSSGPWRAGAFTKPGPEVAAAAATWRQPWEERVFFAGEASQAQGRAPFLDQAHASGVRAASEVRQHIRN</sequence>
<accession>A0A542ZAJ8</accession>
<feature type="domain" description="Amine oxidase" evidence="1">
    <location>
        <begin position="152"/>
        <end position="410"/>
    </location>
</feature>
<dbReference type="SUPFAM" id="SSF51905">
    <property type="entry name" value="FAD/NAD(P)-binding domain"/>
    <property type="match status" value="1"/>
</dbReference>
<keyword evidence="3" id="KW-1185">Reference proteome</keyword>
<reference evidence="2 3" key="1">
    <citation type="submission" date="2019-06" db="EMBL/GenBank/DDBJ databases">
        <title>Sequencing the genomes of 1000 actinobacteria strains.</title>
        <authorList>
            <person name="Klenk H.-P."/>
        </authorList>
    </citation>
    <scope>NUCLEOTIDE SEQUENCE [LARGE SCALE GENOMIC DNA]</scope>
    <source>
        <strain evidence="2 3">DSM 8251</strain>
    </source>
</reference>
<evidence type="ECO:0000313" key="3">
    <source>
        <dbReference type="Proteomes" id="UP000316196"/>
    </source>
</evidence>
<evidence type="ECO:0000313" key="2">
    <source>
        <dbReference type="EMBL" id="TQL57321.1"/>
    </source>
</evidence>
<evidence type="ECO:0000259" key="1">
    <source>
        <dbReference type="Pfam" id="PF01593"/>
    </source>
</evidence>
<name>A0A542ZAJ8_9ACTN</name>
<dbReference type="EMBL" id="VFOR01000003">
    <property type="protein sequence ID" value="TQL57321.1"/>
    <property type="molecule type" value="Genomic_DNA"/>
</dbReference>
<dbReference type="Proteomes" id="UP000316196">
    <property type="component" value="Unassembled WGS sequence"/>
</dbReference>
<proteinExistence type="predicted"/>
<organism evidence="2 3">
    <name type="scientific">Propioniferax innocua</name>
    <dbReference type="NCBI Taxonomy" id="1753"/>
    <lineage>
        <taxon>Bacteria</taxon>
        <taxon>Bacillati</taxon>
        <taxon>Actinomycetota</taxon>
        <taxon>Actinomycetes</taxon>
        <taxon>Propionibacteriales</taxon>
        <taxon>Propionibacteriaceae</taxon>
        <taxon>Propioniferax</taxon>
    </lineage>
</organism>
<comment type="caution">
    <text evidence="2">The sequence shown here is derived from an EMBL/GenBank/DDBJ whole genome shotgun (WGS) entry which is preliminary data.</text>
</comment>
<dbReference type="Pfam" id="PF01593">
    <property type="entry name" value="Amino_oxidase"/>
    <property type="match status" value="1"/>
</dbReference>
<protein>
    <submittedName>
        <fullName evidence="2">Monoamine oxidase</fullName>
    </submittedName>
</protein>
<dbReference type="InterPro" id="IPR036188">
    <property type="entry name" value="FAD/NAD-bd_sf"/>
</dbReference>
<dbReference type="Gene3D" id="3.50.50.60">
    <property type="entry name" value="FAD/NAD(P)-binding domain"/>
    <property type="match status" value="1"/>
</dbReference>
<dbReference type="Pfam" id="PF13450">
    <property type="entry name" value="NAD_binding_8"/>
    <property type="match status" value="1"/>
</dbReference>